<feature type="domain" description="Response regulatory" evidence="2">
    <location>
        <begin position="4"/>
        <end position="126"/>
    </location>
</feature>
<evidence type="ECO:0000256" key="1">
    <source>
        <dbReference type="PROSITE-ProRule" id="PRU00169"/>
    </source>
</evidence>
<dbReference type="Proteomes" id="UP000198748">
    <property type="component" value="Unassembled WGS sequence"/>
</dbReference>
<gene>
    <name evidence="3" type="ORF">SAMN04487996_11680</name>
</gene>
<accession>A0A1G7SDQ3</accession>
<proteinExistence type="predicted"/>
<dbReference type="AlphaFoldDB" id="A0A1G7SDQ3"/>
<dbReference type="STRING" id="659014.SAMN04487996_11680"/>
<dbReference type="PROSITE" id="PS50110">
    <property type="entry name" value="RESPONSE_REGULATORY"/>
    <property type="match status" value="1"/>
</dbReference>
<evidence type="ECO:0000259" key="2">
    <source>
        <dbReference type="PROSITE" id="PS50110"/>
    </source>
</evidence>
<dbReference type="GO" id="GO:0000160">
    <property type="term" value="P:phosphorelay signal transduction system"/>
    <property type="evidence" value="ECO:0007669"/>
    <property type="project" value="InterPro"/>
</dbReference>
<feature type="modified residue" description="4-aspartylphosphate" evidence="1">
    <location>
        <position position="57"/>
    </location>
</feature>
<sequence length="137" mass="15746">MNEPVILVEDDEDDIFLIRMALEELQIPNQVVVFRNGLDAFEYLKDQHEKPYVVISDLNMPVMNGFELLSSILDHDVFSGAVPAFVFLTTSDLTTIPPHSFDQQSFSFFTKGYSYEQILETMKIIIDYGRSKKTEGR</sequence>
<evidence type="ECO:0000313" key="3">
    <source>
        <dbReference type="EMBL" id="SDG21205.1"/>
    </source>
</evidence>
<dbReference type="RefSeq" id="WP_090155609.1">
    <property type="nucleotide sequence ID" value="NZ_FNAN01000016.1"/>
</dbReference>
<dbReference type="EMBL" id="FNAN01000016">
    <property type="protein sequence ID" value="SDG21205.1"/>
    <property type="molecule type" value="Genomic_DNA"/>
</dbReference>
<dbReference type="PANTHER" id="PTHR44520:SF2">
    <property type="entry name" value="RESPONSE REGULATOR RCP1"/>
    <property type="match status" value="1"/>
</dbReference>
<dbReference type="InterPro" id="IPR052893">
    <property type="entry name" value="TCS_response_regulator"/>
</dbReference>
<dbReference type="Gene3D" id="3.40.50.2300">
    <property type="match status" value="1"/>
</dbReference>
<organism evidence="3 4">
    <name type="scientific">Dyadobacter soli</name>
    <dbReference type="NCBI Taxonomy" id="659014"/>
    <lineage>
        <taxon>Bacteria</taxon>
        <taxon>Pseudomonadati</taxon>
        <taxon>Bacteroidota</taxon>
        <taxon>Cytophagia</taxon>
        <taxon>Cytophagales</taxon>
        <taxon>Spirosomataceae</taxon>
        <taxon>Dyadobacter</taxon>
    </lineage>
</organism>
<name>A0A1G7SDQ3_9BACT</name>
<protein>
    <submittedName>
        <fullName evidence="3">Response regulator receiver domain-containing protein</fullName>
    </submittedName>
</protein>
<reference evidence="4" key="1">
    <citation type="submission" date="2016-10" db="EMBL/GenBank/DDBJ databases">
        <authorList>
            <person name="Varghese N."/>
            <person name="Submissions S."/>
        </authorList>
    </citation>
    <scope>NUCLEOTIDE SEQUENCE [LARGE SCALE GENOMIC DNA]</scope>
    <source>
        <strain evidence="4">DSM 25329</strain>
    </source>
</reference>
<dbReference type="InterPro" id="IPR001789">
    <property type="entry name" value="Sig_transdc_resp-reg_receiver"/>
</dbReference>
<dbReference type="OrthoDB" id="1524091at2"/>
<keyword evidence="1" id="KW-0597">Phosphoprotein</keyword>
<keyword evidence="4" id="KW-1185">Reference proteome</keyword>
<dbReference type="SUPFAM" id="SSF52172">
    <property type="entry name" value="CheY-like"/>
    <property type="match status" value="1"/>
</dbReference>
<dbReference type="Pfam" id="PF00072">
    <property type="entry name" value="Response_reg"/>
    <property type="match status" value="1"/>
</dbReference>
<dbReference type="SMART" id="SM00448">
    <property type="entry name" value="REC"/>
    <property type="match status" value="1"/>
</dbReference>
<evidence type="ECO:0000313" key="4">
    <source>
        <dbReference type="Proteomes" id="UP000198748"/>
    </source>
</evidence>
<dbReference type="PANTHER" id="PTHR44520">
    <property type="entry name" value="RESPONSE REGULATOR RCP1-RELATED"/>
    <property type="match status" value="1"/>
</dbReference>
<dbReference type="InterPro" id="IPR011006">
    <property type="entry name" value="CheY-like_superfamily"/>
</dbReference>